<gene>
    <name evidence="1" type="ordered locus">MYPU_7490</name>
</gene>
<dbReference type="PIR" id="E90605">
    <property type="entry name" value="E90605"/>
</dbReference>
<dbReference type="AlphaFoldDB" id="Q98PH3"/>
<name>Q98PH3_MYCPU</name>
<sequence length="81" mass="10034">MHILVKNKLLKKPEKFKSKIFIFEKIFCFLKNKNLWFYKPKNLFLQKITLKMQKVNQHKKELENIIKIYKIIFHNINQKEA</sequence>
<protein>
    <submittedName>
        <fullName evidence="1">Uncharacterized protein</fullName>
    </submittedName>
</protein>
<keyword evidence="2" id="KW-1185">Reference proteome</keyword>
<evidence type="ECO:0000313" key="1">
    <source>
        <dbReference type="EMBL" id="CAC13922.1"/>
    </source>
</evidence>
<evidence type="ECO:0000313" key="2">
    <source>
        <dbReference type="Proteomes" id="UP000000528"/>
    </source>
</evidence>
<accession>Q98PH3</accession>
<reference evidence="1 2" key="1">
    <citation type="journal article" date="2001" name="Nucleic Acids Res.">
        <title>The complete genome sequence of the murine respiratory pathogen Mycoplasma pulmonis.</title>
        <authorList>
            <person name="Chambaud I."/>
            <person name="Heilig R."/>
            <person name="Ferris S."/>
            <person name="Barbe V."/>
            <person name="Samson D."/>
            <person name="Galisson F."/>
            <person name="Moszer I."/>
            <person name="Dybvig K."/>
            <person name="Wroblewski H."/>
            <person name="Viari A."/>
            <person name="Rocha E.P.C."/>
            <person name="Blanchard A."/>
        </authorList>
    </citation>
    <scope>NUCLEOTIDE SEQUENCE [LARGE SCALE GENOMIC DNA]</scope>
    <source>
        <strain evidence="1 2">UAB CTIP</strain>
    </source>
</reference>
<dbReference type="KEGG" id="mpu:MYPU_7490"/>
<organism evidence="2">
    <name type="scientific">Mycoplasmopsis pulmonis (strain UAB CTIP)</name>
    <name type="common">Mycoplasma pulmonis</name>
    <dbReference type="NCBI Taxonomy" id="272635"/>
    <lineage>
        <taxon>Bacteria</taxon>
        <taxon>Bacillati</taxon>
        <taxon>Mycoplasmatota</taxon>
        <taxon>Mycoplasmoidales</taxon>
        <taxon>Metamycoplasmataceae</taxon>
        <taxon>Mycoplasmopsis</taxon>
    </lineage>
</organism>
<dbReference type="Proteomes" id="UP000000528">
    <property type="component" value="Chromosome"/>
</dbReference>
<dbReference type="EMBL" id="AL445565">
    <property type="protein sequence ID" value="CAC13922.1"/>
    <property type="molecule type" value="Genomic_DNA"/>
</dbReference>
<dbReference type="BioCyc" id="MPUL272635:G1GT6-760-MONOMER"/>
<proteinExistence type="predicted"/>
<dbReference type="HOGENOM" id="CLU_2570170_0_0_14"/>